<reference evidence="2" key="1">
    <citation type="journal article" date="2015" name="Nature">
        <title>Complex archaea that bridge the gap between prokaryotes and eukaryotes.</title>
        <authorList>
            <person name="Spang A."/>
            <person name="Saw J.H."/>
            <person name="Jorgensen S.L."/>
            <person name="Zaremba-Niedzwiedzka K."/>
            <person name="Martijn J."/>
            <person name="Lind A.E."/>
            <person name="van Eijk R."/>
            <person name="Schleper C."/>
            <person name="Guy L."/>
            <person name="Ettema T.J."/>
        </authorList>
    </citation>
    <scope>NUCLEOTIDE SEQUENCE</scope>
</reference>
<evidence type="ECO:0000313" key="2">
    <source>
        <dbReference type="EMBL" id="KKN11807.1"/>
    </source>
</evidence>
<feature type="region of interest" description="Disordered" evidence="1">
    <location>
        <begin position="228"/>
        <end position="292"/>
    </location>
</feature>
<evidence type="ECO:0000256" key="1">
    <source>
        <dbReference type="SAM" id="MobiDB-lite"/>
    </source>
</evidence>
<accession>A0A0F9NIK0</accession>
<feature type="region of interest" description="Disordered" evidence="1">
    <location>
        <begin position="1"/>
        <end position="31"/>
    </location>
</feature>
<comment type="caution">
    <text evidence="2">The sequence shown here is derived from an EMBL/GenBank/DDBJ whole genome shotgun (WGS) entry which is preliminary data.</text>
</comment>
<dbReference type="AlphaFoldDB" id="A0A0F9NIK0"/>
<protein>
    <submittedName>
        <fullName evidence="2">Uncharacterized protein</fullName>
    </submittedName>
</protein>
<name>A0A0F9NIK0_9ZZZZ</name>
<dbReference type="EMBL" id="LAZR01004098">
    <property type="protein sequence ID" value="KKN11807.1"/>
    <property type="molecule type" value="Genomic_DNA"/>
</dbReference>
<feature type="compositionally biased region" description="Basic and acidic residues" evidence="1">
    <location>
        <begin position="1"/>
        <end position="21"/>
    </location>
</feature>
<organism evidence="2">
    <name type="scientific">marine sediment metagenome</name>
    <dbReference type="NCBI Taxonomy" id="412755"/>
    <lineage>
        <taxon>unclassified sequences</taxon>
        <taxon>metagenomes</taxon>
        <taxon>ecological metagenomes</taxon>
    </lineage>
</organism>
<proteinExistence type="predicted"/>
<gene>
    <name evidence="2" type="ORF">LCGC14_1022910</name>
</gene>
<feature type="compositionally biased region" description="Basic and acidic residues" evidence="1">
    <location>
        <begin position="228"/>
        <end position="245"/>
    </location>
</feature>
<sequence>MSSRVTFHDEPTSRSRVRIHDQPGIQPGSRHTRVEVGVEGQIIQRHDGMKTRITMGAVLPQQSGPNNVQLHGQDELNTRVQIHGPPTVAPDVALALVHDKTPQQIVDELSLRLQQDELSVKQAAKRLDQTKDEFEAAFNNLSDWKDKQEELAAEAKRKQDEAIAEAVSEERAKLEASEQAEFTRLRAKLEDRRAEFDAAKQKKVLAEERALLEKQKSALAEERALLEKEKSALDGERSDLDKAEAETAAETQPGGDPPNVEVVIGDEGVAEGAAPDPPTADASTEVPASEDD</sequence>